<name>A0A6J4TJN3_9ACTN</name>
<dbReference type="Pfam" id="PF07784">
    <property type="entry name" value="DUF1622"/>
    <property type="match status" value="1"/>
</dbReference>
<protein>
    <recommendedName>
        <fullName evidence="3">DUF1622 domain-containing protein</fullName>
    </recommendedName>
</protein>
<gene>
    <name evidence="2" type="ORF">AVDCRST_MAG85-3093</name>
</gene>
<dbReference type="PANTHER" id="PTHR38468">
    <property type="entry name" value="SLL0939 PROTEIN"/>
    <property type="match status" value="1"/>
</dbReference>
<evidence type="ECO:0000256" key="1">
    <source>
        <dbReference type="SAM" id="Phobius"/>
    </source>
</evidence>
<reference evidence="2" key="1">
    <citation type="submission" date="2020-02" db="EMBL/GenBank/DDBJ databases">
        <authorList>
            <person name="Meier V. D."/>
        </authorList>
    </citation>
    <scope>NUCLEOTIDE SEQUENCE</scope>
    <source>
        <strain evidence="2">AVDCRST_MAG85</strain>
    </source>
</reference>
<accession>A0A6J4TJN3</accession>
<evidence type="ECO:0000313" key="2">
    <source>
        <dbReference type="EMBL" id="CAA9524319.1"/>
    </source>
</evidence>
<dbReference type="PANTHER" id="PTHR38468:SF1">
    <property type="entry name" value="SLL0939 PROTEIN"/>
    <property type="match status" value="1"/>
</dbReference>
<keyword evidence="1" id="KW-0812">Transmembrane</keyword>
<dbReference type="AlphaFoldDB" id="A0A6J4TJN3"/>
<dbReference type="EMBL" id="CADCVT010000344">
    <property type="protein sequence ID" value="CAA9524319.1"/>
    <property type="molecule type" value="Genomic_DNA"/>
</dbReference>
<dbReference type="InterPro" id="IPR012427">
    <property type="entry name" value="DUF1622"/>
</dbReference>
<sequence>MSAEVADAVDVAVLVIEVLGALIIVAGVGRVTVPAVLGALNPAWGNIEDARLSLARALLLGLEFEVAADVLATAIAPTFTEIGKLAAVAAIRTVLGLVLSRELRAA</sequence>
<evidence type="ECO:0008006" key="3">
    <source>
        <dbReference type="Google" id="ProtNLM"/>
    </source>
</evidence>
<proteinExistence type="predicted"/>
<organism evidence="2">
    <name type="scientific">uncultured Solirubrobacteraceae bacterium</name>
    <dbReference type="NCBI Taxonomy" id="1162706"/>
    <lineage>
        <taxon>Bacteria</taxon>
        <taxon>Bacillati</taxon>
        <taxon>Actinomycetota</taxon>
        <taxon>Thermoleophilia</taxon>
        <taxon>Solirubrobacterales</taxon>
        <taxon>Solirubrobacteraceae</taxon>
        <taxon>environmental samples</taxon>
    </lineage>
</organism>
<keyword evidence="1" id="KW-1133">Transmembrane helix</keyword>
<feature type="transmembrane region" description="Helical" evidence="1">
    <location>
        <begin position="12"/>
        <end position="33"/>
    </location>
</feature>
<keyword evidence="1" id="KW-0472">Membrane</keyword>